<organism evidence="1 2">
    <name type="scientific">Nonlabens marinus S1-08</name>
    <dbReference type="NCBI Taxonomy" id="1454201"/>
    <lineage>
        <taxon>Bacteria</taxon>
        <taxon>Pseudomonadati</taxon>
        <taxon>Bacteroidota</taxon>
        <taxon>Flavobacteriia</taxon>
        <taxon>Flavobacteriales</taxon>
        <taxon>Flavobacteriaceae</taxon>
        <taxon>Nonlabens</taxon>
    </lineage>
</organism>
<gene>
    <name evidence="1" type="ORF">NMS_0597</name>
</gene>
<dbReference type="STRING" id="1454201.NMS_0597"/>
<dbReference type="Proteomes" id="UP000031760">
    <property type="component" value="Chromosome"/>
</dbReference>
<name>W8VZH9_9FLAO</name>
<evidence type="ECO:0000313" key="2">
    <source>
        <dbReference type="Proteomes" id="UP000031760"/>
    </source>
</evidence>
<dbReference type="KEGG" id="nmf:NMS_0597"/>
<dbReference type="AlphaFoldDB" id="W8VZH9"/>
<sequence>MFSNCKDLAEEKHPIVESFVPENYEDFENLGGVVLGNTDRSIGQLRMDSLNLFVLQRFVSQKKLNLEFEKLDEVQFIEHEPFLFIDSEFCNEVNGDDSDFIIAIVKDKEVAVFENSNVLKAWKINLSTDKFEEIESLNVQCINQWYGYDG</sequence>
<evidence type="ECO:0000313" key="1">
    <source>
        <dbReference type="EMBL" id="BAO54606.1"/>
    </source>
</evidence>
<accession>W8VZH9</accession>
<protein>
    <submittedName>
        <fullName evidence="1">Uncharacterized protein</fullName>
    </submittedName>
</protein>
<proteinExistence type="predicted"/>
<dbReference type="HOGENOM" id="CLU_1738624_0_0_10"/>
<reference evidence="1 2" key="1">
    <citation type="journal article" date="2014" name="Proc. Natl. Acad. Sci. U.S.A.">
        <title>Functional characterization of flavobacteria rhodopsins reveals a unique class of light-driven chloride pump in bacteria.</title>
        <authorList>
            <person name="Yoshizawa S."/>
            <person name="Kumagai Y."/>
            <person name="Kim H."/>
            <person name="Ogura Y."/>
            <person name="Hayashi T."/>
            <person name="Iwasaki W."/>
            <person name="DeLong E.F."/>
            <person name="Kogure K."/>
        </authorList>
    </citation>
    <scope>NUCLEOTIDE SEQUENCE [LARGE SCALE GENOMIC DNA]</scope>
    <source>
        <strain evidence="1 2">S1-08</strain>
    </source>
</reference>
<keyword evidence="2" id="KW-1185">Reference proteome</keyword>
<dbReference type="EMBL" id="AP014548">
    <property type="protein sequence ID" value="BAO54606.1"/>
    <property type="molecule type" value="Genomic_DNA"/>
</dbReference>